<dbReference type="GO" id="GO:0009688">
    <property type="term" value="P:abscisic acid biosynthetic process"/>
    <property type="evidence" value="ECO:0007669"/>
    <property type="project" value="UniProtKB-ARBA"/>
</dbReference>
<dbReference type="CDD" id="cd05233">
    <property type="entry name" value="SDR_c"/>
    <property type="match status" value="1"/>
</dbReference>
<dbReference type="SUPFAM" id="SSF51735">
    <property type="entry name" value="NAD(P)-binding Rossmann-fold domains"/>
    <property type="match status" value="1"/>
</dbReference>
<reference evidence="5" key="2">
    <citation type="submission" date="2015-01" db="EMBL/GenBank/DDBJ databases">
        <title>Evolutionary Origins and Diversification of the Mycorrhizal Mutualists.</title>
        <authorList>
            <consortium name="DOE Joint Genome Institute"/>
            <consortium name="Mycorrhizal Genomics Consortium"/>
            <person name="Kohler A."/>
            <person name="Kuo A."/>
            <person name="Nagy L.G."/>
            <person name="Floudas D."/>
            <person name="Copeland A."/>
            <person name="Barry K.W."/>
            <person name="Cichocki N."/>
            <person name="Veneault-Fourrey C."/>
            <person name="LaButti K."/>
            <person name="Lindquist E.A."/>
            <person name="Lipzen A."/>
            <person name="Lundell T."/>
            <person name="Morin E."/>
            <person name="Murat C."/>
            <person name="Riley R."/>
            <person name="Ohm R."/>
            <person name="Sun H."/>
            <person name="Tunlid A."/>
            <person name="Henrissat B."/>
            <person name="Grigoriev I.V."/>
            <person name="Hibbett D.S."/>
            <person name="Martin F."/>
        </authorList>
    </citation>
    <scope>NUCLEOTIDE SEQUENCE [LARGE SCALE GENOMIC DNA]</scope>
    <source>
        <strain evidence="5">Zn</strain>
    </source>
</reference>
<evidence type="ECO:0000256" key="1">
    <source>
        <dbReference type="ARBA" id="ARBA00006484"/>
    </source>
</evidence>
<dbReference type="Proteomes" id="UP000054321">
    <property type="component" value="Unassembled WGS sequence"/>
</dbReference>
<keyword evidence="5" id="KW-1185">Reference proteome</keyword>
<organism evidence="4 5">
    <name type="scientific">Oidiodendron maius (strain Zn)</name>
    <dbReference type="NCBI Taxonomy" id="913774"/>
    <lineage>
        <taxon>Eukaryota</taxon>
        <taxon>Fungi</taxon>
        <taxon>Dikarya</taxon>
        <taxon>Ascomycota</taxon>
        <taxon>Pezizomycotina</taxon>
        <taxon>Leotiomycetes</taxon>
        <taxon>Leotiomycetes incertae sedis</taxon>
        <taxon>Myxotrichaceae</taxon>
        <taxon>Oidiodendron</taxon>
    </lineage>
</organism>
<gene>
    <name evidence="4" type="ORF">OIDMADRAFT_104709</name>
</gene>
<dbReference type="PANTHER" id="PTHR24321:SF12">
    <property type="entry name" value="SHORT-CHAIN DEHYDROGENASE_REDUCTASE FAMILY, PUTATIVE (AFU_ORTHOLOGUE AFUA_5G14340)-RELATED"/>
    <property type="match status" value="1"/>
</dbReference>
<dbReference type="InterPro" id="IPR036291">
    <property type="entry name" value="NAD(P)-bd_dom_sf"/>
</dbReference>
<dbReference type="STRING" id="913774.A0A0C3CLQ0"/>
<sequence length="264" mass="27842">MATTLLKGTAFLTGAASGIGRAAALGLAKYGIKRLALADINRSNLLATSETIKAQYANIEIEAIELDVRDAEAVESSVLQAVKRFGSIDIGVNVAGIEGSGKRTDECEDVDWTKVMDVNLNGVWRCQKAQVRAMMKQKDLGPRRGRGNIINVASMYGLIGTPSEIPASAYVASKHGVVGLTKSDATVYASHGIRINAICPGYVKTPLLQALAANGAMNSEIAKTPMKRMADVEEIADCIVFLASPMASFMTGSSLLADGGYTIN</sequence>
<name>A0A0C3CLQ0_OIDMZ</name>
<dbReference type="PRINTS" id="PR00081">
    <property type="entry name" value="GDHRDH"/>
</dbReference>
<dbReference type="InterPro" id="IPR002347">
    <property type="entry name" value="SDR_fam"/>
</dbReference>
<evidence type="ECO:0000256" key="3">
    <source>
        <dbReference type="ARBA" id="ARBA00023002"/>
    </source>
</evidence>
<dbReference type="PRINTS" id="PR00080">
    <property type="entry name" value="SDRFAMILY"/>
</dbReference>
<dbReference type="Pfam" id="PF13561">
    <property type="entry name" value="adh_short_C2"/>
    <property type="match status" value="1"/>
</dbReference>
<dbReference type="Gene3D" id="3.40.50.720">
    <property type="entry name" value="NAD(P)-binding Rossmann-like Domain"/>
    <property type="match status" value="1"/>
</dbReference>
<dbReference type="AlphaFoldDB" id="A0A0C3CLQ0"/>
<keyword evidence="2" id="KW-0521">NADP</keyword>
<accession>A0A0C3CLQ0</accession>
<evidence type="ECO:0000313" key="4">
    <source>
        <dbReference type="EMBL" id="KIM99948.1"/>
    </source>
</evidence>
<dbReference type="FunFam" id="3.40.50.720:FF:000084">
    <property type="entry name" value="Short-chain dehydrogenase reductase"/>
    <property type="match status" value="1"/>
</dbReference>
<keyword evidence="3" id="KW-0560">Oxidoreductase</keyword>
<proteinExistence type="inferred from homology"/>
<dbReference type="HOGENOM" id="CLU_010194_1_1_1"/>
<dbReference type="GO" id="GO:0016491">
    <property type="term" value="F:oxidoreductase activity"/>
    <property type="evidence" value="ECO:0007669"/>
    <property type="project" value="UniProtKB-KW"/>
</dbReference>
<evidence type="ECO:0000256" key="2">
    <source>
        <dbReference type="ARBA" id="ARBA00022857"/>
    </source>
</evidence>
<dbReference type="OrthoDB" id="5840532at2759"/>
<dbReference type="EMBL" id="KN832878">
    <property type="protein sequence ID" value="KIM99948.1"/>
    <property type="molecule type" value="Genomic_DNA"/>
</dbReference>
<protein>
    <submittedName>
        <fullName evidence="4">Uncharacterized protein</fullName>
    </submittedName>
</protein>
<comment type="similarity">
    <text evidence="1">Belongs to the short-chain dehydrogenases/reductases (SDR) family.</text>
</comment>
<evidence type="ECO:0000313" key="5">
    <source>
        <dbReference type="Proteomes" id="UP000054321"/>
    </source>
</evidence>
<dbReference type="InParanoid" id="A0A0C3CLQ0"/>
<reference evidence="4 5" key="1">
    <citation type="submission" date="2014-04" db="EMBL/GenBank/DDBJ databases">
        <authorList>
            <consortium name="DOE Joint Genome Institute"/>
            <person name="Kuo A."/>
            <person name="Martino E."/>
            <person name="Perotto S."/>
            <person name="Kohler A."/>
            <person name="Nagy L.G."/>
            <person name="Floudas D."/>
            <person name="Copeland A."/>
            <person name="Barry K.W."/>
            <person name="Cichocki N."/>
            <person name="Veneault-Fourrey C."/>
            <person name="LaButti K."/>
            <person name="Lindquist E.A."/>
            <person name="Lipzen A."/>
            <person name="Lundell T."/>
            <person name="Morin E."/>
            <person name="Murat C."/>
            <person name="Sun H."/>
            <person name="Tunlid A."/>
            <person name="Henrissat B."/>
            <person name="Grigoriev I.V."/>
            <person name="Hibbett D.S."/>
            <person name="Martin F."/>
            <person name="Nordberg H.P."/>
            <person name="Cantor M.N."/>
            <person name="Hua S.X."/>
        </authorList>
    </citation>
    <scope>NUCLEOTIDE SEQUENCE [LARGE SCALE GENOMIC DNA]</scope>
    <source>
        <strain evidence="4 5">Zn</strain>
    </source>
</reference>
<dbReference type="PANTHER" id="PTHR24321">
    <property type="entry name" value="DEHYDROGENASES, SHORT CHAIN"/>
    <property type="match status" value="1"/>
</dbReference>